<evidence type="ECO:0000256" key="1">
    <source>
        <dbReference type="SAM" id="Coils"/>
    </source>
</evidence>
<dbReference type="EMBL" id="BMIW01000022">
    <property type="protein sequence ID" value="GGG05780.1"/>
    <property type="molecule type" value="Genomic_DNA"/>
</dbReference>
<gene>
    <name evidence="2" type="ORF">GCM10010913_29520</name>
</gene>
<reference evidence="3" key="1">
    <citation type="journal article" date="2019" name="Int. J. Syst. Evol. Microbiol.">
        <title>The Global Catalogue of Microorganisms (GCM) 10K type strain sequencing project: providing services to taxonomists for standard genome sequencing and annotation.</title>
        <authorList>
            <consortium name="The Broad Institute Genomics Platform"/>
            <consortium name="The Broad Institute Genome Sequencing Center for Infectious Disease"/>
            <person name="Wu L."/>
            <person name="Ma J."/>
        </authorList>
    </citation>
    <scope>NUCLEOTIDE SEQUENCE [LARGE SCALE GENOMIC DNA]</scope>
    <source>
        <strain evidence="3">CGMCC 1.15420</strain>
    </source>
</reference>
<sequence length="309" mass="36267">MFERLNERLTAVKEQGRNMRKWESRLAQLQEELGELRHTRDQARRRLAAEEKDVERLSGVSLSGFIYSILGKKLEKLDEEQREALEAKIRYDHAERAVQNVQEQIDQLEFKLNEVRRWELDYKQIFQEKERVILDSNKELRDLADRLADLSVQGRELEEALNAGGRVQKDLGKAEEKLSAARGWGTYDMLGGGMISTHIKHNYIDDAMDLIYTAENSMQRFEKELRDVGDTVSTDLNMDGLLVFTDYFFDNFITDWFVQGRINEMMEQVSSRRATVDQIIDRLAASNRQVKQEYGSLHRQYVQMVETYR</sequence>
<dbReference type="RefSeq" id="WP_120461683.1">
    <property type="nucleotide sequence ID" value="NZ_BMIW01000022.1"/>
</dbReference>
<keyword evidence="1" id="KW-0175">Coiled coil</keyword>
<proteinExistence type="predicted"/>
<evidence type="ECO:0000313" key="3">
    <source>
        <dbReference type="Proteomes" id="UP000608420"/>
    </source>
</evidence>
<protein>
    <submittedName>
        <fullName evidence="2">Uncharacterized protein</fullName>
    </submittedName>
</protein>
<dbReference type="Proteomes" id="UP000608420">
    <property type="component" value="Unassembled WGS sequence"/>
</dbReference>
<dbReference type="SUPFAM" id="SSF57997">
    <property type="entry name" value="Tropomyosin"/>
    <property type="match status" value="1"/>
</dbReference>
<feature type="coiled-coil region" evidence="1">
    <location>
        <begin position="12"/>
        <end position="160"/>
    </location>
</feature>
<name>A0ABQ1VYL9_9BACL</name>
<comment type="caution">
    <text evidence="2">The sequence shown here is derived from an EMBL/GenBank/DDBJ whole genome shotgun (WGS) entry which is preliminary data.</text>
</comment>
<organism evidence="2 3">
    <name type="scientific">Paenibacillus aceti</name>
    <dbReference type="NCBI Taxonomy" id="1820010"/>
    <lineage>
        <taxon>Bacteria</taxon>
        <taxon>Bacillati</taxon>
        <taxon>Bacillota</taxon>
        <taxon>Bacilli</taxon>
        <taxon>Bacillales</taxon>
        <taxon>Paenibacillaceae</taxon>
        <taxon>Paenibacillus</taxon>
    </lineage>
</organism>
<evidence type="ECO:0000313" key="2">
    <source>
        <dbReference type="EMBL" id="GGG05780.1"/>
    </source>
</evidence>
<keyword evidence="3" id="KW-1185">Reference proteome</keyword>
<accession>A0ABQ1VYL9</accession>